<dbReference type="AlphaFoldDB" id="A0A8F9TVZ7"/>
<dbReference type="InterPro" id="IPR036291">
    <property type="entry name" value="NAD(P)-bd_dom_sf"/>
</dbReference>
<dbReference type="SUPFAM" id="SSF51735">
    <property type="entry name" value="NAD(P)-binding Rossmann-fold domains"/>
    <property type="match status" value="1"/>
</dbReference>
<dbReference type="RefSeq" id="WP_220161691.1">
    <property type="nucleotide sequence ID" value="NZ_CP080507.1"/>
</dbReference>
<keyword evidence="3" id="KW-1185">Reference proteome</keyword>
<protein>
    <submittedName>
        <fullName evidence="2">SDR family oxidoreductase</fullName>
    </submittedName>
</protein>
<dbReference type="GO" id="GO:0016616">
    <property type="term" value="F:oxidoreductase activity, acting on the CH-OH group of donors, NAD or NADP as acceptor"/>
    <property type="evidence" value="ECO:0007669"/>
    <property type="project" value="TreeGrafter"/>
</dbReference>
<dbReference type="PANTHER" id="PTHR42760">
    <property type="entry name" value="SHORT-CHAIN DEHYDROGENASES/REDUCTASES FAMILY MEMBER"/>
    <property type="match status" value="1"/>
</dbReference>
<dbReference type="PRINTS" id="PR00081">
    <property type="entry name" value="GDHRDH"/>
</dbReference>
<dbReference type="InterPro" id="IPR002347">
    <property type="entry name" value="SDR_fam"/>
</dbReference>
<dbReference type="Proteomes" id="UP000825051">
    <property type="component" value="Chromosome"/>
</dbReference>
<proteinExistence type="inferred from homology"/>
<organism evidence="2 3">
    <name type="scientific">Horticoccus luteus</name>
    <dbReference type="NCBI Taxonomy" id="2862869"/>
    <lineage>
        <taxon>Bacteria</taxon>
        <taxon>Pseudomonadati</taxon>
        <taxon>Verrucomicrobiota</taxon>
        <taxon>Opitutia</taxon>
        <taxon>Opitutales</taxon>
        <taxon>Opitutaceae</taxon>
        <taxon>Horticoccus</taxon>
    </lineage>
</organism>
<dbReference type="Pfam" id="PF13561">
    <property type="entry name" value="adh_short_C2"/>
    <property type="match status" value="1"/>
</dbReference>
<dbReference type="EMBL" id="CP080507">
    <property type="protein sequence ID" value="QYM78587.1"/>
    <property type="molecule type" value="Genomic_DNA"/>
</dbReference>
<reference evidence="2" key="1">
    <citation type="submission" date="2021-08" db="EMBL/GenBank/DDBJ databases">
        <title>Genome of a novel bacterium of the phylum Verrucomicrobia, Oleiharenicola sp. KSB-15.</title>
        <authorList>
            <person name="Chung J.-H."/>
            <person name="Ahn J.-H."/>
            <person name="Yoon Y."/>
            <person name="Kim D.-Y."/>
            <person name="An S.-H."/>
            <person name="Park I."/>
            <person name="Yeon J."/>
        </authorList>
    </citation>
    <scope>NUCLEOTIDE SEQUENCE</scope>
    <source>
        <strain evidence="2">KSB-15</strain>
    </source>
</reference>
<sequence>MSSLAGKVVWVTGGAGYLGSPITCALDAAEAKVLCIELPGRAAQLVQDESLRHTIPVELDIEDLAAQPARIAALIAAHGAPHGLIHLPFASSSGKTMEEITSDDMNATLTRSLTPAFAFCRTVATAMSTHGGGSIVLFSSMYGLVSPDPKIYLAPMAPNPIDYGASKAALIQMCRYLAVHFGPRNVRINCIAPGPFPNPKIQAQLPQFIENLKAKTALGRIGRRDEVAGPALFLISDAASYVTGQTLVVDGGWTAW</sequence>
<comment type="similarity">
    <text evidence="1">Belongs to the short-chain dehydrogenases/reductases (SDR) family.</text>
</comment>
<gene>
    <name evidence="2" type="ORF">K0B96_14985</name>
</gene>
<dbReference type="Gene3D" id="3.40.50.720">
    <property type="entry name" value="NAD(P)-binding Rossmann-like Domain"/>
    <property type="match status" value="1"/>
</dbReference>
<name>A0A8F9TVZ7_9BACT</name>
<evidence type="ECO:0000313" key="2">
    <source>
        <dbReference type="EMBL" id="QYM78587.1"/>
    </source>
</evidence>
<evidence type="ECO:0000256" key="1">
    <source>
        <dbReference type="ARBA" id="ARBA00006484"/>
    </source>
</evidence>
<accession>A0A8F9TVZ7</accession>
<dbReference type="KEGG" id="ole:K0B96_14985"/>
<evidence type="ECO:0000313" key="3">
    <source>
        <dbReference type="Proteomes" id="UP000825051"/>
    </source>
</evidence>